<dbReference type="PANTHER" id="PTHR36535">
    <property type="entry name" value="YALI0E30327P"/>
    <property type="match status" value="1"/>
</dbReference>
<name>A0A6P8IGD0_ACTTE</name>
<dbReference type="AlphaFoldDB" id="A0A6P8IGD0"/>
<keyword evidence="1" id="KW-0812">Transmembrane</keyword>
<dbReference type="OrthoDB" id="5954308at2759"/>
<accession>A0A6P8IGD0</accession>
<feature type="transmembrane region" description="Helical" evidence="1">
    <location>
        <begin position="56"/>
        <end position="78"/>
    </location>
</feature>
<evidence type="ECO:0000256" key="1">
    <source>
        <dbReference type="SAM" id="Phobius"/>
    </source>
</evidence>
<evidence type="ECO:0000313" key="2">
    <source>
        <dbReference type="Proteomes" id="UP000515163"/>
    </source>
</evidence>
<keyword evidence="1" id="KW-0472">Membrane</keyword>
<gene>
    <name evidence="3" type="primary">LOC116300908</name>
</gene>
<evidence type="ECO:0000313" key="3">
    <source>
        <dbReference type="RefSeq" id="XP_031565738.1"/>
    </source>
</evidence>
<keyword evidence="1" id="KW-1133">Transmembrane helix</keyword>
<reference evidence="3" key="1">
    <citation type="submission" date="2025-08" db="UniProtKB">
        <authorList>
            <consortium name="RefSeq"/>
        </authorList>
    </citation>
    <scope>IDENTIFICATION</scope>
    <source>
        <tissue evidence="3">Tentacle</tissue>
    </source>
</reference>
<feature type="transmembrane region" description="Helical" evidence="1">
    <location>
        <begin position="84"/>
        <end position="104"/>
    </location>
</feature>
<dbReference type="RefSeq" id="XP_031565738.1">
    <property type="nucleotide sequence ID" value="XM_031709878.1"/>
</dbReference>
<dbReference type="InParanoid" id="A0A6P8IGD0"/>
<feature type="transmembrane region" description="Helical" evidence="1">
    <location>
        <begin position="15"/>
        <end position="35"/>
    </location>
</feature>
<dbReference type="GeneID" id="116300908"/>
<protein>
    <submittedName>
        <fullName evidence="3">Uncharacterized protein LOC116300908</fullName>
    </submittedName>
</protein>
<organism evidence="2 3">
    <name type="scientific">Actinia tenebrosa</name>
    <name type="common">Australian red waratah sea anemone</name>
    <dbReference type="NCBI Taxonomy" id="6105"/>
    <lineage>
        <taxon>Eukaryota</taxon>
        <taxon>Metazoa</taxon>
        <taxon>Cnidaria</taxon>
        <taxon>Anthozoa</taxon>
        <taxon>Hexacorallia</taxon>
        <taxon>Actiniaria</taxon>
        <taxon>Actiniidae</taxon>
        <taxon>Actinia</taxon>
    </lineage>
</organism>
<proteinExistence type="predicted"/>
<dbReference type="KEGG" id="aten:116300908"/>
<dbReference type="Proteomes" id="UP000515163">
    <property type="component" value="Unplaced"/>
</dbReference>
<dbReference type="PANTHER" id="PTHR36535:SF1">
    <property type="entry name" value="DUF1772 DOMAIN-CONTAINING PROTEIN"/>
    <property type="match status" value="1"/>
</dbReference>
<sequence>MNADSAFEALKFCQAAFSGILAGSALYITLIEHPARMAIEDTESLHTQFLDSFNRAARFMAVGSIFPMGSGIACYILNPSKGLPYLIVAGALFFNAPYSFVFLIPNYVTPVKDKYSVVSKKLPEREIRDTINGWALYHKVRTLVDVGSFIYCIYNVVYG</sequence>
<keyword evidence="2" id="KW-1185">Reference proteome</keyword>